<comment type="caution">
    <text evidence="3">The sequence shown here is derived from an EMBL/GenBank/DDBJ whole genome shotgun (WGS) entry which is preliminary data.</text>
</comment>
<dbReference type="GO" id="GO:0140664">
    <property type="term" value="F:ATP-dependent DNA damage sensor activity"/>
    <property type="evidence" value="ECO:0007669"/>
    <property type="project" value="InterPro"/>
</dbReference>
<comment type="similarity">
    <text evidence="1">Belongs to the DNA mismatch repair MutL/HexB family.</text>
</comment>
<feature type="domain" description="MutL C-terminal dimerisation" evidence="2">
    <location>
        <begin position="599"/>
        <end position="822"/>
    </location>
</feature>
<dbReference type="GO" id="GO:0006298">
    <property type="term" value="P:mismatch repair"/>
    <property type="evidence" value="ECO:0007669"/>
    <property type="project" value="InterPro"/>
</dbReference>
<dbReference type="Gene3D" id="3.30.565.10">
    <property type="entry name" value="Histidine kinase-like ATPase, C-terminal domain"/>
    <property type="match status" value="1"/>
</dbReference>
<protein>
    <recommendedName>
        <fullName evidence="2">MutL C-terminal dimerisation domain-containing protein</fullName>
    </recommendedName>
</protein>
<dbReference type="EMBL" id="CAMPGE010025244">
    <property type="protein sequence ID" value="CAI2383024.1"/>
    <property type="molecule type" value="Genomic_DNA"/>
</dbReference>
<reference evidence="3" key="1">
    <citation type="submission" date="2023-07" db="EMBL/GenBank/DDBJ databases">
        <authorList>
            <consortium name="AG Swart"/>
            <person name="Singh M."/>
            <person name="Singh A."/>
            <person name="Seah K."/>
            <person name="Emmerich C."/>
        </authorList>
    </citation>
    <scope>NUCLEOTIDE SEQUENCE</scope>
    <source>
        <strain evidence="3">DP1</strain>
    </source>
</reference>
<evidence type="ECO:0000313" key="4">
    <source>
        <dbReference type="Proteomes" id="UP001295684"/>
    </source>
</evidence>
<dbReference type="Gene3D" id="3.30.1540.20">
    <property type="entry name" value="MutL, C-terminal domain, dimerisation subdomain"/>
    <property type="match status" value="1"/>
</dbReference>
<dbReference type="GO" id="GO:0005524">
    <property type="term" value="F:ATP binding"/>
    <property type="evidence" value="ECO:0007669"/>
    <property type="project" value="InterPro"/>
</dbReference>
<dbReference type="PANTHER" id="PTHR10073">
    <property type="entry name" value="DNA MISMATCH REPAIR PROTEIN MLH, PMS, MUTL"/>
    <property type="match status" value="1"/>
</dbReference>
<dbReference type="Pfam" id="PF08676">
    <property type="entry name" value="MutL_C"/>
    <property type="match status" value="1"/>
</dbReference>
<dbReference type="PANTHER" id="PTHR10073:SF47">
    <property type="entry name" value="DNA MISMATCH REPAIR PROTEIN MLH3"/>
    <property type="match status" value="1"/>
</dbReference>
<dbReference type="InterPro" id="IPR037198">
    <property type="entry name" value="MutL_C_sf"/>
</dbReference>
<dbReference type="GO" id="GO:0016887">
    <property type="term" value="F:ATP hydrolysis activity"/>
    <property type="evidence" value="ECO:0007669"/>
    <property type="project" value="InterPro"/>
</dbReference>
<name>A0AAD1Y1S7_EUPCR</name>
<sequence length="861" mass="99942">MNVKNVRKLEADDIHLLRSNVLLRNPEIGTLGNILERLLSNSLRSRPQQLKLSIKLYQNDNIKQIMIIDDGSGIPWMALDAINTDEHFKGRFLNSLTRLSKSFMIISRYKKANSAFLKKFREGAEEDSIKRVREFPFRSGTFMSITLSQEEEKQSIAASFSQDIVLRTLFQNSLTSNANITLKLENSRDLMITGNEYKIDFHTMRLDKDKKMKVEKYKKKMRLSVNSLSSTCHSLHICFAYNPDQTAFQDLIVSCAVNSFPVKVGFLNRFIKDFLVNANCDVITEEVLQHPFPREFQFDTSNVPDWIKESLRSAQFPVCFLSIKITSEKIHEEMKLVHKLEEFSRLFDNRADEIKNLFQGSKNTESYKPLLIQDRAIIDLFYYITKGMKTIILNVFKNHPNFDPEVAEEWYGVIIKNFQKEKHKKRTKPCTYKRPVKEFEKSMYTVSAYMTDNEMHDMFSDSKIRLSDSRPQKVRKENIGARRQPDLLQKPKGILKDSHNIRKSKDRCKTVTFKKKNCDFSEIGENLKETIRKIHLKNPHKRRSSSAKKPTVSNPKGLRYLNKYSENFQRRQANLMKPKVKLLSQTLKFQKTDIQNMKIVGQVDNKFIVCRMNKDTLIALDQHAAHERVRLEYLSAIVLKLQFPDREIYSEILQNYLNIISNVLSIESGCSEHHKQFERMEEESKLHKKTQFFKPDHSLKPINHKMVIEQLGKVKVENLENIVKEMADFMYEIFGITAVLKEISKPEDVGRAGGCVRLEFEVISFASLLGTTLVQESLEIISGVLRNHFSCNQKSSLFITDCLSKVLYSKACRYAIKFNDSLCRCQIQGLLDCLSLCKDPFHCAHGRPTLYPICNILEVST</sequence>
<dbReference type="InterPro" id="IPR038973">
    <property type="entry name" value="MutL/Mlh/Pms-like"/>
</dbReference>
<dbReference type="SMART" id="SM00853">
    <property type="entry name" value="MutL_C"/>
    <property type="match status" value="1"/>
</dbReference>
<dbReference type="SUPFAM" id="SSF118116">
    <property type="entry name" value="DNA mismatch repair protein MutL"/>
    <property type="match status" value="2"/>
</dbReference>
<keyword evidence="4" id="KW-1185">Reference proteome</keyword>
<dbReference type="InterPro" id="IPR036890">
    <property type="entry name" value="HATPase_C_sf"/>
</dbReference>
<organism evidence="3 4">
    <name type="scientific">Euplotes crassus</name>
    <dbReference type="NCBI Taxonomy" id="5936"/>
    <lineage>
        <taxon>Eukaryota</taxon>
        <taxon>Sar</taxon>
        <taxon>Alveolata</taxon>
        <taxon>Ciliophora</taxon>
        <taxon>Intramacronucleata</taxon>
        <taxon>Spirotrichea</taxon>
        <taxon>Hypotrichia</taxon>
        <taxon>Euplotida</taxon>
        <taxon>Euplotidae</taxon>
        <taxon>Moneuplotes</taxon>
    </lineage>
</organism>
<dbReference type="InterPro" id="IPR042120">
    <property type="entry name" value="MutL_C_dimsub"/>
</dbReference>
<dbReference type="GO" id="GO:0032300">
    <property type="term" value="C:mismatch repair complex"/>
    <property type="evidence" value="ECO:0007669"/>
    <property type="project" value="InterPro"/>
</dbReference>
<evidence type="ECO:0000313" key="3">
    <source>
        <dbReference type="EMBL" id="CAI2383024.1"/>
    </source>
</evidence>
<evidence type="ECO:0000256" key="1">
    <source>
        <dbReference type="ARBA" id="ARBA00006082"/>
    </source>
</evidence>
<accession>A0AAD1Y1S7</accession>
<gene>
    <name evidence="3" type="ORF">ECRASSUSDP1_LOCUS24515</name>
</gene>
<evidence type="ECO:0000259" key="2">
    <source>
        <dbReference type="SMART" id="SM00853"/>
    </source>
</evidence>
<dbReference type="Proteomes" id="UP001295684">
    <property type="component" value="Unassembled WGS sequence"/>
</dbReference>
<proteinExistence type="inferred from homology"/>
<dbReference type="AlphaFoldDB" id="A0AAD1Y1S7"/>
<dbReference type="SUPFAM" id="SSF55874">
    <property type="entry name" value="ATPase domain of HSP90 chaperone/DNA topoisomerase II/histidine kinase"/>
    <property type="match status" value="1"/>
</dbReference>
<dbReference type="InterPro" id="IPR014790">
    <property type="entry name" value="MutL_C"/>
</dbReference>